<dbReference type="SMART" id="SM00060">
    <property type="entry name" value="FN3"/>
    <property type="match status" value="1"/>
</dbReference>
<evidence type="ECO:0000313" key="3">
    <source>
        <dbReference type="EMBL" id="MCQ1528866.1"/>
    </source>
</evidence>
<proteinExistence type="predicted"/>
<feature type="chain" id="PRO_5046585073" evidence="1">
    <location>
        <begin position="28"/>
        <end position="1277"/>
    </location>
</feature>
<dbReference type="InterPro" id="IPR036116">
    <property type="entry name" value="FN3_sf"/>
</dbReference>
<dbReference type="InterPro" id="IPR003961">
    <property type="entry name" value="FN3_dom"/>
</dbReference>
<dbReference type="InterPro" id="IPR013783">
    <property type="entry name" value="Ig-like_fold"/>
</dbReference>
<keyword evidence="4" id="KW-1185">Reference proteome</keyword>
<dbReference type="EMBL" id="JAJEKE010000002">
    <property type="protein sequence ID" value="MCQ1528866.1"/>
    <property type="molecule type" value="Genomic_DNA"/>
</dbReference>
<reference evidence="3 4" key="1">
    <citation type="submission" date="2021-10" db="EMBL/GenBank/DDBJ databases">
        <title>Lutispora strain m25 sp. nov., a thermophilic, non-spore-forming bacterium isolated from a lab-scale methanogenic bioreactor digesting anaerobic sludge.</title>
        <authorList>
            <person name="El Houari A."/>
            <person name="Mcdonald J."/>
        </authorList>
    </citation>
    <scope>NUCLEOTIDE SEQUENCE [LARGE SCALE GENOMIC DNA]</scope>
    <source>
        <strain evidence="4">m25</strain>
    </source>
</reference>
<dbReference type="Gene3D" id="2.60.40.10">
    <property type="entry name" value="Immunoglobulins"/>
    <property type="match status" value="1"/>
</dbReference>
<organism evidence="3 4">
    <name type="scientific">Lutispora saccharofermentans</name>
    <dbReference type="NCBI Taxonomy" id="3024236"/>
    <lineage>
        <taxon>Bacteria</taxon>
        <taxon>Bacillati</taxon>
        <taxon>Bacillota</taxon>
        <taxon>Clostridia</taxon>
        <taxon>Lutisporales</taxon>
        <taxon>Lutisporaceae</taxon>
        <taxon>Lutispora</taxon>
    </lineage>
</organism>
<comment type="caution">
    <text evidence="3">The sequence shown here is derived from an EMBL/GenBank/DDBJ whole genome shotgun (WGS) entry which is preliminary data.</text>
</comment>
<keyword evidence="1" id="KW-0732">Signal</keyword>
<accession>A0ABT1NCJ9</accession>
<evidence type="ECO:0000313" key="4">
    <source>
        <dbReference type="Proteomes" id="UP001651880"/>
    </source>
</evidence>
<feature type="domain" description="Fibronectin type-III" evidence="2">
    <location>
        <begin position="947"/>
        <end position="1047"/>
    </location>
</feature>
<name>A0ABT1NCJ9_9FIRM</name>
<dbReference type="SUPFAM" id="SSF49265">
    <property type="entry name" value="Fibronectin type III"/>
    <property type="match status" value="1"/>
</dbReference>
<gene>
    <name evidence="3" type="ORF">LJD61_04810</name>
</gene>
<dbReference type="SUPFAM" id="SSF69318">
    <property type="entry name" value="Integrin alpha N-terminal domain"/>
    <property type="match status" value="2"/>
</dbReference>
<dbReference type="PROSITE" id="PS50853">
    <property type="entry name" value="FN3"/>
    <property type="match status" value="1"/>
</dbReference>
<dbReference type="RefSeq" id="WP_255226381.1">
    <property type="nucleotide sequence ID" value="NZ_JAJEKE010000002.1"/>
</dbReference>
<sequence length="1277" mass="137971">MKKSLSLLLAFALFCTCILVNIQPAYADENDITAPITDPAEQAKALGFDTTQGQRTDEAGNPVDTAKHPLGVDISYFNRISQIGIISNTSFKIGSGVSNLPLTNDGMKANQDLMNLNGVLDNESLNAPKVSVAADFSGIGAFGQTDQGSIQVFVTAAIPKNKANNKNIDLKLFVSDYNGGKPVHSSFLIATIKKPERYDDRTTSNREYPIDMAAGDFDHDGKDELAIAVSSSLFIININKEMNPNTGSVSYALEKNSDVASADLGKDKIIRNDTLIPYIAEGIDTSNPLQIKPNGARNVIDIAAGDADSDGYADLLICSGDTVTQIQEGKKRIPDLNPAVLYIYSGTTDLNSPTTKIDLHPQSSNKKDPDKYIFTSASVSVGDAFNTGENAIIIGGRLNDQSLAITYLIYDGKGFGDISSASYPVYPISDNAAKGLKSWLPGIACAALDGPGMQEYVVFGNILLKYDGASFIKHDVAHPKAANKYKNTSLRYQHKSGHWFKDITDIYGGGKGEDSTYIISTIVGNFDGNLSGREQVLMLHYNRFYDGEHVFVTWCGREDNNSTDITTHLTKIWGGDQGKTNYPSIAAVDVLNTGITVVARPELTTFTFSDPSVIAVLGAAPYYKELNEQSREYSGVIGNIGTTYGTGAEKSSSLGGGISASAGVTFGFEDGLSILGKKIFSQEFEVEVKSSFTQSWTSTTSVSTSQSFTNLTADDQVVAMVIPYDVFYYEMYAKDSEKPELMEIRLPYAPIMQSMSLNYYNRVTQNMPSAPKVSPEVLNNHVVGDPRTYTLKNGQKPNEISNVMGMRLGQAFRKNTLYRGGAYEKSFIGTGIGEGITSQEITVSEEDEKAFDFSLETNVMVKTNILGVTKGVSGGVGASVTTSSAKSKSITSSGTVANVPEDYSYYAYRWCLAVYNYNLTTNDGKNISECHVVNYLTQPIGSFPPAQPQNLALKDKSLTLNSAVITWDAVKDAAAYNIYKSHSWDGRYEKVGTAPGTAMGSANTSYSITGLESGTQTYFKVSAVSTTLREGIASKSVPIIPIEVKSISMPSQPKLNYTEGEKLDLSGLAVALKYSDGQIDTVGYIDFSKNNLAADSSDQKVLNTYDTGKKITVTYKDANKTLSTQTQEISVSSKGSGDITANIVFSYSQYKEEDLLPKQVVQNGATEVIAPKIPWDTLSRAAGVTPGVPLYAYAGIRNNTSMTQDVLVILVLYDQNGSMVSMNSLGRRIGAGATEVYSLSVITPFDVNQYRAKVLVWDGNDINATKQTPKAYPVQLP</sequence>
<dbReference type="CDD" id="cd00063">
    <property type="entry name" value="FN3"/>
    <property type="match status" value="1"/>
</dbReference>
<protein>
    <submittedName>
        <fullName evidence="3">Fibronectin type III domain-containing protein</fullName>
    </submittedName>
</protein>
<dbReference type="Proteomes" id="UP001651880">
    <property type="component" value="Unassembled WGS sequence"/>
</dbReference>
<evidence type="ECO:0000259" key="2">
    <source>
        <dbReference type="PROSITE" id="PS50853"/>
    </source>
</evidence>
<feature type="signal peptide" evidence="1">
    <location>
        <begin position="1"/>
        <end position="27"/>
    </location>
</feature>
<dbReference type="InterPro" id="IPR028994">
    <property type="entry name" value="Integrin_alpha_N"/>
</dbReference>
<evidence type="ECO:0000256" key="1">
    <source>
        <dbReference type="SAM" id="SignalP"/>
    </source>
</evidence>
<dbReference type="Gene3D" id="2.60.40.3630">
    <property type="match status" value="1"/>
</dbReference>